<evidence type="ECO:0000313" key="5">
    <source>
        <dbReference type="EMBL" id="PYC80898.1"/>
    </source>
</evidence>
<feature type="disulfide bond" evidence="2">
    <location>
        <begin position="181"/>
        <end position="228"/>
    </location>
</feature>
<feature type="chain" id="PRO_5016032176" evidence="3">
    <location>
        <begin position="30"/>
        <end position="265"/>
    </location>
</feature>
<dbReference type="OrthoDB" id="5503950at2"/>
<dbReference type="EMBL" id="PYBW01000038">
    <property type="protein sequence ID" value="PYC80898.1"/>
    <property type="molecule type" value="Genomic_DNA"/>
</dbReference>
<keyword evidence="3" id="KW-0732">Signal</keyword>
<dbReference type="InterPro" id="IPR036514">
    <property type="entry name" value="SGNH_hydro_sf"/>
</dbReference>
<organism evidence="5 6">
    <name type="scientific">Streptomyces tateyamensis</name>
    <dbReference type="NCBI Taxonomy" id="565073"/>
    <lineage>
        <taxon>Bacteria</taxon>
        <taxon>Bacillati</taxon>
        <taxon>Actinomycetota</taxon>
        <taxon>Actinomycetes</taxon>
        <taxon>Kitasatosporales</taxon>
        <taxon>Streptomycetaceae</taxon>
        <taxon>Streptomyces</taxon>
    </lineage>
</organism>
<reference evidence="5 6" key="1">
    <citation type="submission" date="2018-03" db="EMBL/GenBank/DDBJ databases">
        <title>Bioinformatic expansion and discovery of thiopeptide antibiotics.</title>
        <authorList>
            <person name="Schwalen C.J."/>
            <person name="Hudson G.A."/>
            <person name="Mitchell D.A."/>
        </authorList>
    </citation>
    <scope>NUCLEOTIDE SEQUENCE [LARGE SCALE GENOMIC DNA]</scope>
    <source>
        <strain evidence="5 6">ATCC 21389</strain>
    </source>
</reference>
<name>A0A2V4N9H6_9ACTN</name>
<accession>A0A2V4N9H6</accession>
<sequence>MRPVRIVSGAAMAITLAAGSLFLAVPANAATVNYVALGDSYSAGVGAGNYDSGSGSCSRSYSAFPALWANSHAVSSFKFAACSGARTGDVLNSQLSSLSSTTTEISITIGGNDAGFSDTMQTCVLNGTSSCLSAVATAKAYATNTLPGQLANLYSAIHSKAPGAHVVVLDYPHLYQVPGTCWFGISDTSRNAINSAADTLAGVLAKAAANAGFSFADVRNQFATHEICGSSDQWLHSTTLPVDESYHPTASGQQYGYLPVFSAQA</sequence>
<comment type="caution">
    <text evidence="5">The sequence shown here is derived from an EMBL/GenBank/DDBJ whole genome shotgun (WGS) entry which is preliminary data.</text>
</comment>
<dbReference type="PANTHER" id="PTHR37981:SF1">
    <property type="entry name" value="SGNH HYDROLASE-TYPE ESTERASE DOMAIN-CONTAINING PROTEIN"/>
    <property type="match status" value="1"/>
</dbReference>
<evidence type="ECO:0000313" key="6">
    <source>
        <dbReference type="Proteomes" id="UP000248039"/>
    </source>
</evidence>
<keyword evidence="2" id="KW-1015">Disulfide bond</keyword>
<feature type="active site" description="Nucleophile" evidence="1">
    <location>
        <position position="40"/>
    </location>
</feature>
<dbReference type="InterPro" id="IPR013830">
    <property type="entry name" value="SGNH_hydro"/>
</dbReference>
<dbReference type="InterPro" id="IPR037460">
    <property type="entry name" value="SEST-like"/>
</dbReference>
<keyword evidence="6" id="KW-1185">Reference proteome</keyword>
<dbReference type="PANTHER" id="PTHR37981">
    <property type="entry name" value="LIPASE 2"/>
    <property type="match status" value="1"/>
</dbReference>
<feature type="disulfide bond" evidence="2">
    <location>
        <begin position="123"/>
        <end position="131"/>
    </location>
</feature>
<dbReference type="SUPFAM" id="SSF52266">
    <property type="entry name" value="SGNH hydrolase"/>
    <property type="match status" value="1"/>
</dbReference>
<evidence type="ECO:0000256" key="3">
    <source>
        <dbReference type="SAM" id="SignalP"/>
    </source>
</evidence>
<dbReference type="Pfam" id="PF13472">
    <property type="entry name" value="Lipase_GDSL_2"/>
    <property type="match status" value="1"/>
</dbReference>
<dbReference type="GO" id="GO:0019433">
    <property type="term" value="P:triglyceride catabolic process"/>
    <property type="evidence" value="ECO:0007669"/>
    <property type="project" value="TreeGrafter"/>
</dbReference>
<gene>
    <name evidence="5" type="ORF">C7C46_12215</name>
</gene>
<dbReference type="CDD" id="cd01823">
    <property type="entry name" value="SEST_like"/>
    <property type="match status" value="1"/>
</dbReference>
<feature type="signal peptide" evidence="3">
    <location>
        <begin position="1"/>
        <end position="29"/>
    </location>
</feature>
<dbReference type="Proteomes" id="UP000248039">
    <property type="component" value="Unassembled WGS sequence"/>
</dbReference>
<evidence type="ECO:0000259" key="4">
    <source>
        <dbReference type="Pfam" id="PF13472"/>
    </source>
</evidence>
<evidence type="ECO:0000256" key="2">
    <source>
        <dbReference type="PIRSR" id="PIRSR637460-2"/>
    </source>
</evidence>
<evidence type="ECO:0000256" key="1">
    <source>
        <dbReference type="PIRSR" id="PIRSR637460-1"/>
    </source>
</evidence>
<feature type="disulfide bond" evidence="2">
    <location>
        <begin position="57"/>
        <end position="82"/>
    </location>
</feature>
<feature type="domain" description="SGNH hydrolase-type esterase" evidence="4">
    <location>
        <begin position="36"/>
        <end position="254"/>
    </location>
</feature>
<dbReference type="Gene3D" id="3.40.50.1110">
    <property type="entry name" value="SGNH hydrolase"/>
    <property type="match status" value="1"/>
</dbReference>
<dbReference type="RefSeq" id="WP_110668718.1">
    <property type="nucleotide sequence ID" value="NZ_PYBW01000038.1"/>
</dbReference>
<dbReference type="GO" id="GO:0004806">
    <property type="term" value="F:triacylglycerol lipase activity"/>
    <property type="evidence" value="ECO:0007669"/>
    <property type="project" value="TreeGrafter"/>
</dbReference>
<dbReference type="AlphaFoldDB" id="A0A2V4N9H6"/>
<proteinExistence type="predicted"/>
<feature type="active site" evidence="1">
    <location>
        <position position="247"/>
    </location>
</feature>
<protein>
    <submittedName>
        <fullName evidence="5">Lipase</fullName>
    </submittedName>
</protein>